<dbReference type="RefSeq" id="WP_117180380.1">
    <property type="nucleotide sequence ID" value="NZ_QFZK01000035.1"/>
</dbReference>
<dbReference type="SUPFAM" id="SSF56112">
    <property type="entry name" value="Protein kinase-like (PK-like)"/>
    <property type="match status" value="1"/>
</dbReference>
<dbReference type="EMBL" id="QFZK01000035">
    <property type="protein sequence ID" value="RFO94666.1"/>
    <property type="molecule type" value="Genomic_DNA"/>
</dbReference>
<dbReference type="OrthoDB" id="9810277at2"/>
<organism evidence="1 2">
    <name type="scientific">Rhodoferax lacus</name>
    <dbReference type="NCBI Taxonomy" id="2184758"/>
    <lineage>
        <taxon>Bacteria</taxon>
        <taxon>Pseudomonadati</taxon>
        <taxon>Pseudomonadota</taxon>
        <taxon>Betaproteobacteria</taxon>
        <taxon>Burkholderiales</taxon>
        <taxon>Comamonadaceae</taxon>
        <taxon>Rhodoferax</taxon>
    </lineage>
</organism>
<reference evidence="1 2" key="1">
    <citation type="submission" date="2018-05" db="EMBL/GenBank/DDBJ databases">
        <title>Rhodoferax soyangensis sp.nov., isolated from an oligotrophic freshwater lake.</title>
        <authorList>
            <person name="Park M."/>
        </authorList>
    </citation>
    <scope>NUCLEOTIDE SEQUENCE [LARGE SCALE GENOMIC DNA]</scope>
    <source>
        <strain evidence="1 2">IMCC26218</strain>
    </source>
</reference>
<dbReference type="Proteomes" id="UP000260665">
    <property type="component" value="Unassembled WGS sequence"/>
</dbReference>
<sequence length="362" mass="40675">MKAQARPLTIASPQGTCVADLEAKVNFLRAPSSYTIGDGKVTALETHMSWVFLVGQRVYKLKKPVCLPYLDFRSLQDRAFFCHEEVRLNARLAPGVYLGVVALQWYEGRFALVPEVELPAPGQTVDWLVLMRRLPAQYMLSQRISSSQLRPAAIDALVRVLGRFYREAPVISMTQNEYLDRFETQQLANRDLLLRPGFDLPDAECAITGLDHLGFKLAPMLGMRATQGQLVEGHGDLRPDHVCLMPRPLVIDCLEFNTKLRQLDPFHELALLGMECDLAGAPWVSRQLFSGLQQELGNPPSRELQAFYLAHQALLRARLAISHLQDPLPRTPHRWPLLAQRYVVQALHVVQNANACGAKSRG</sequence>
<gene>
    <name evidence="1" type="ORF">DIC66_22255</name>
</gene>
<proteinExistence type="predicted"/>
<evidence type="ECO:0000313" key="1">
    <source>
        <dbReference type="EMBL" id="RFO94666.1"/>
    </source>
</evidence>
<evidence type="ECO:0000313" key="2">
    <source>
        <dbReference type="Proteomes" id="UP000260665"/>
    </source>
</evidence>
<comment type="caution">
    <text evidence="1">The sequence shown here is derived from an EMBL/GenBank/DDBJ whole genome shotgun (WGS) entry which is preliminary data.</text>
</comment>
<protein>
    <recommendedName>
        <fullName evidence="3">Aminoglycoside phosphotransferase domain-containing protein</fullName>
    </recommendedName>
</protein>
<dbReference type="InterPro" id="IPR011009">
    <property type="entry name" value="Kinase-like_dom_sf"/>
</dbReference>
<name>A0A3E1R5N6_9BURK</name>
<keyword evidence="2" id="KW-1185">Reference proteome</keyword>
<dbReference type="AlphaFoldDB" id="A0A3E1R5N6"/>
<accession>A0A3E1R5N6</accession>
<evidence type="ECO:0008006" key="3">
    <source>
        <dbReference type="Google" id="ProtNLM"/>
    </source>
</evidence>